<keyword evidence="3" id="KW-1185">Reference proteome</keyword>
<organism evidence="2 3">
    <name type="scientific">Winogradskyella eximia</name>
    <dbReference type="NCBI Taxonomy" id="262006"/>
    <lineage>
        <taxon>Bacteria</taxon>
        <taxon>Pseudomonadati</taxon>
        <taxon>Bacteroidota</taxon>
        <taxon>Flavobacteriia</taxon>
        <taxon>Flavobacteriales</taxon>
        <taxon>Flavobacteriaceae</taxon>
        <taxon>Winogradskyella</taxon>
    </lineage>
</organism>
<evidence type="ECO:0000313" key="2">
    <source>
        <dbReference type="EMBL" id="RED44022.1"/>
    </source>
</evidence>
<dbReference type="EMBL" id="QRDV01000004">
    <property type="protein sequence ID" value="RED44022.1"/>
    <property type="molecule type" value="Genomic_DNA"/>
</dbReference>
<reference evidence="2 3" key="1">
    <citation type="submission" date="2018-07" db="EMBL/GenBank/DDBJ databases">
        <title>Genomic Encyclopedia of Type Strains, Phase III (KMG-III): the genomes of soil and plant-associated and newly described type strains.</title>
        <authorList>
            <person name="Whitman W."/>
        </authorList>
    </citation>
    <scope>NUCLEOTIDE SEQUENCE [LARGE SCALE GENOMIC DNA]</scope>
    <source>
        <strain evidence="2 3">CECT 7946</strain>
    </source>
</reference>
<sequence length="66" mass="7432">MSNLNHKGPENLGPRTGKQSGNCKNKTSDAILHEGNRHCGKGRRRKLNCNNENHLEHEKNCCSHNN</sequence>
<dbReference type="Proteomes" id="UP000256980">
    <property type="component" value="Unassembled WGS sequence"/>
</dbReference>
<comment type="caution">
    <text evidence="2">The sequence shown here is derived from an EMBL/GenBank/DDBJ whole genome shotgun (WGS) entry which is preliminary data.</text>
</comment>
<evidence type="ECO:0000313" key="3">
    <source>
        <dbReference type="Proteomes" id="UP000256980"/>
    </source>
</evidence>
<name>A0A3D9H3H2_9FLAO</name>
<proteinExistence type="predicted"/>
<dbReference type="RefSeq" id="WP_147299207.1">
    <property type="nucleotide sequence ID" value="NZ_QRDV01000004.1"/>
</dbReference>
<evidence type="ECO:0000256" key="1">
    <source>
        <dbReference type="SAM" id="MobiDB-lite"/>
    </source>
</evidence>
<protein>
    <submittedName>
        <fullName evidence="2">Uncharacterized protein</fullName>
    </submittedName>
</protein>
<dbReference type="OrthoDB" id="1453764at2"/>
<feature type="compositionally biased region" description="Basic residues" evidence="1">
    <location>
        <begin position="38"/>
        <end position="47"/>
    </location>
</feature>
<accession>A0A3D9H3H2</accession>
<gene>
    <name evidence="2" type="ORF">DFQ10_104215</name>
</gene>
<feature type="region of interest" description="Disordered" evidence="1">
    <location>
        <begin position="1"/>
        <end position="50"/>
    </location>
</feature>
<dbReference type="AlphaFoldDB" id="A0A3D9H3H2"/>